<keyword evidence="1" id="KW-0143">Chaperone</keyword>
<dbReference type="PANTHER" id="PTHR12828:SF3">
    <property type="entry name" value="PROTEASOME MATURATION PROTEIN"/>
    <property type="match status" value="1"/>
</dbReference>
<dbReference type="EMBL" id="JAGRRH010000013">
    <property type="protein sequence ID" value="KAG7361713.1"/>
    <property type="molecule type" value="Genomic_DNA"/>
</dbReference>
<gene>
    <name evidence="3" type="ORF">IV203_036814</name>
</gene>
<dbReference type="Proteomes" id="UP000693970">
    <property type="component" value="Unassembled WGS sequence"/>
</dbReference>
<protein>
    <submittedName>
        <fullName evidence="3">Proteasome maturation factor UMP1</fullName>
    </submittedName>
</protein>
<proteinExistence type="inferred from homology"/>
<evidence type="ECO:0000313" key="4">
    <source>
        <dbReference type="Proteomes" id="UP000693970"/>
    </source>
</evidence>
<dbReference type="GO" id="GO:0005737">
    <property type="term" value="C:cytoplasm"/>
    <property type="evidence" value="ECO:0007669"/>
    <property type="project" value="TreeGrafter"/>
</dbReference>
<name>A0A9K3LHE7_9STRA</name>
<evidence type="ECO:0000256" key="1">
    <source>
        <dbReference type="ARBA" id="ARBA00023186"/>
    </source>
</evidence>
<comment type="similarity">
    <text evidence="2">Belongs to the POMP/UMP1 family.</text>
</comment>
<dbReference type="Pfam" id="PF05348">
    <property type="entry name" value="UMP1"/>
    <property type="match status" value="1"/>
</dbReference>
<comment type="caution">
    <text evidence="3">The sequence shown here is derived from an EMBL/GenBank/DDBJ whole genome shotgun (WGS) entry which is preliminary data.</text>
</comment>
<dbReference type="OrthoDB" id="15001at2759"/>
<accession>A0A9K3LHE7</accession>
<keyword evidence="3" id="KW-0647">Proteasome</keyword>
<dbReference type="InterPro" id="IPR008012">
    <property type="entry name" value="Ump1"/>
</dbReference>
<evidence type="ECO:0000256" key="2">
    <source>
        <dbReference type="ARBA" id="ARBA00043974"/>
    </source>
</evidence>
<sequence length="144" mass="15894">MSSESNSNHGIPIMNQPVNMMEVGANGSNLAATAIQRHPVEVLQKRQASTRISFLGTEEEEEVRRLYGTGFAMKLATERRMANEFGMNSIGGGIPSSTNLMSDIVSGRDQTIGFEDTLGLPEYRPMFNKVQEDPHMAMERNLGM</sequence>
<organism evidence="3 4">
    <name type="scientific">Nitzschia inconspicua</name>
    <dbReference type="NCBI Taxonomy" id="303405"/>
    <lineage>
        <taxon>Eukaryota</taxon>
        <taxon>Sar</taxon>
        <taxon>Stramenopiles</taxon>
        <taxon>Ochrophyta</taxon>
        <taxon>Bacillariophyta</taxon>
        <taxon>Bacillariophyceae</taxon>
        <taxon>Bacillariophycidae</taxon>
        <taxon>Bacillariales</taxon>
        <taxon>Bacillariaceae</taxon>
        <taxon>Nitzschia</taxon>
    </lineage>
</organism>
<dbReference type="GO" id="GO:0005634">
    <property type="term" value="C:nucleus"/>
    <property type="evidence" value="ECO:0007669"/>
    <property type="project" value="TreeGrafter"/>
</dbReference>
<reference evidence="3" key="1">
    <citation type="journal article" date="2021" name="Sci. Rep.">
        <title>Diploid genomic architecture of Nitzschia inconspicua, an elite biomass production diatom.</title>
        <authorList>
            <person name="Oliver A."/>
            <person name="Podell S."/>
            <person name="Pinowska A."/>
            <person name="Traller J.C."/>
            <person name="Smith S.R."/>
            <person name="McClure R."/>
            <person name="Beliaev A."/>
            <person name="Bohutskyi P."/>
            <person name="Hill E.A."/>
            <person name="Rabines A."/>
            <person name="Zheng H."/>
            <person name="Allen L.Z."/>
            <person name="Kuo A."/>
            <person name="Grigoriev I.V."/>
            <person name="Allen A.E."/>
            <person name="Hazlebeck D."/>
            <person name="Allen E.E."/>
        </authorList>
    </citation>
    <scope>NUCLEOTIDE SEQUENCE</scope>
    <source>
        <strain evidence="3">Hildebrandi</strain>
    </source>
</reference>
<dbReference type="GO" id="GO:0000502">
    <property type="term" value="C:proteasome complex"/>
    <property type="evidence" value="ECO:0007669"/>
    <property type="project" value="UniProtKB-KW"/>
</dbReference>
<dbReference type="GO" id="GO:0043248">
    <property type="term" value="P:proteasome assembly"/>
    <property type="evidence" value="ECO:0007669"/>
    <property type="project" value="InterPro"/>
</dbReference>
<evidence type="ECO:0000313" key="3">
    <source>
        <dbReference type="EMBL" id="KAG7361713.1"/>
    </source>
</evidence>
<dbReference type="PANTHER" id="PTHR12828">
    <property type="entry name" value="PROTEASOME MATURATION PROTEIN UMP1"/>
    <property type="match status" value="1"/>
</dbReference>
<keyword evidence="4" id="KW-1185">Reference proteome</keyword>
<reference evidence="3" key="2">
    <citation type="submission" date="2021-04" db="EMBL/GenBank/DDBJ databases">
        <authorList>
            <person name="Podell S."/>
        </authorList>
    </citation>
    <scope>NUCLEOTIDE SEQUENCE</scope>
    <source>
        <strain evidence="3">Hildebrandi</strain>
    </source>
</reference>
<dbReference type="AlphaFoldDB" id="A0A9K3LHE7"/>